<dbReference type="InterPro" id="IPR019448">
    <property type="entry name" value="NT-C2"/>
</dbReference>
<feature type="compositionally biased region" description="Polar residues" evidence="2">
    <location>
        <begin position="213"/>
        <end position="224"/>
    </location>
</feature>
<evidence type="ECO:0000313" key="4">
    <source>
        <dbReference type="EMBL" id="THF94189.1"/>
    </source>
</evidence>
<dbReference type="Proteomes" id="UP000306102">
    <property type="component" value="Unassembled WGS sequence"/>
</dbReference>
<name>A0A4S4CWD3_CAMSN</name>
<dbReference type="PANTHER" id="PTHR47270:SF13">
    <property type="entry name" value="HEAVY CHAIN-LIKE PROTEIN, PUTATIVE-RELATED"/>
    <property type="match status" value="1"/>
</dbReference>
<dbReference type="PANTHER" id="PTHR47270">
    <property type="entry name" value="PROTEIN MLP1-LIKE"/>
    <property type="match status" value="1"/>
</dbReference>
<evidence type="ECO:0000256" key="1">
    <source>
        <dbReference type="SAM" id="Coils"/>
    </source>
</evidence>
<keyword evidence="5" id="KW-1185">Reference proteome</keyword>
<evidence type="ECO:0000313" key="5">
    <source>
        <dbReference type="Proteomes" id="UP000306102"/>
    </source>
</evidence>
<dbReference type="STRING" id="542762.A0A4S4CWD3"/>
<dbReference type="EMBL" id="SDRB02013773">
    <property type="protein sequence ID" value="THF94189.1"/>
    <property type="molecule type" value="Genomic_DNA"/>
</dbReference>
<accession>A0A4S4CWD3</accession>
<feature type="compositionally biased region" description="Polar residues" evidence="2">
    <location>
        <begin position="185"/>
        <end position="202"/>
    </location>
</feature>
<feature type="compositionally biased region" description="Basic and acidic residues" evidence="2">
    <location>
        <begin position="1477"/>
        <end position="1495"/>
    </location>
</feature>
<feature type="coiled-coil region" evidence="1">
    <location>
        <begin position="1361"/>
        <end position="1426"/>
    </location>
</feature>
<feature type="coiled-coil region" evidence="1">
    <location>
        <begin position="1023"/>
        <end position="1092"/>
    </location>
</feature>
<feature type="coiled-coil region" evidence="1">
    <location>
        <begin position="521"/>
        <end position="659"/>
    </location>
</feature>
<comment type="caution">
    <text evidence="4">The sequence shown here is derived from an EMBL/GenBank/DDBJ whole genome shotgun (WGS) entry which is preliminary data.</text>
</comment>
<reference evidence="4 5" key="1">
    <citation type="journal article" date="2018" name="Proc. Natl. Acad. Sci. U.S.A.">
        <title>Draft genome sequence of Camellia sinensis var. sinensis provides insights into the evolution of the tea genome and tea quality.</title>
        <authorList>
            <person name="Wei C."/>
            <person name="Yang H."/>
            <person name="Wang S."/>
            <person name="Zhao J."/>
            <person name="Liu C."/>
            <person name="Gao L."/>
            <person name="Xia E."/>
            <person name="Lu Y."/>
            <person name="Tai Y."/>
            <person name="She G."/>
            <person name="Sun J."/>
            <person name="Cao H."/>
            <person name="Tong W."/>
            <person name="Gao Q."/>
            <person name="Li Y."/>
            <person name="Deng W."/>
            <person name="Jiang X."/>
            <person name="Wang W."/>
            <person name="Chen Q."/>
            <person name="Zhang S."/>
            <person name="Li H."/>
            <person name="Wu J."/>
            <person name="Wang P."/>
            <person name="Li P."/>
            <person name="Shi C."/>
            <person name="Zheng F."/>
            <person name="Jian J."/>
            <person name="Huang B."/>
            <person name="Shan D."/>
            <person name="Shi M."/>
            <person name="Fang C."/>
            <person name="Yue Y."/>
            <person name="Li F."/>
            <person name="Li D."/>
            <person name="Wei S."/>
            <person name="Han B."/>
            <person name="Jiang C."/>
            <person name="Yin Y."/>
            <person name="Xia T."/>
            <person name="Zhang Z."/>
            <person name="Bennetzen J.L."/>
            <person name="Zhao S."/>
            <person name="Wan X."/>
        </authorList>
    </citation>
    <scope>NUCLEOTIDE SEQUENCE [LARGE SCALE GENOMIC DNA]</scope>
    <source>
        <strain evidence="5">cv. Shuchazao</strain>
        <tissue evidence="4">Leaf</tissue>
    </source>
</reference>
<sequence length="1656" mass="188667">MIREKMFRLHRHKSSTKSGERIDFNFSNIQALQVPKGWDKLYVSLLSTETGKTVSKSGKASVRNGTCRWTETLSESVWISQDEAPKEFEQYLFKLVVSMVHAYGSARSSILGEATINLAGYMSSRASIPVSLPLKKCNHGTILQVEIQCLTPRTKSREEKQRHTNSFAEDANSDLDDLENKSEVSDCTFTRSVGSSSSNHLDGTSHPGDLASRETSFSASGSFDSTEDSLGRESFSPQSNISGVVQHVIGRQDSAGSQFCAPHGSHPVYDSPGSNNSSNSSVNSGSVRHLQNQRGNYGQISHITSPLRNAGSSINYLETEEVTIEELRAEAGMWERNARKLMLDRELLSKEFADQSKQLTNLDVELSASRTECDGLKQEIEHLKVLLDESMEKQKGIENLKIQSKDMDNIQKVLEDEIKFQKDSNDGLAMQLKKTQDSNLELVSILQEMEETIEKQKLEIENLTVLKSKFGDSGKKYSFRPEDNGEVNPSEEVSAEKMRKVSCDSDLEGSPVEHLITVSYAEFEQEDYSNLELQLQQLRESQKNLESTILHLEKTLEDKNHEIIIERDLKCRTLQDCEAEWRCKLTVKEEEIINLEAKLSKALGNRDSTVTESENRGDLNLIEEIEVLKEKVQELEKDCNELTDENLELLLKLKEAGKNLPINSASESDVRKLRYQICQLKQEIKNEEIPIERVATNHIRIQNVDLEHKCAEMELQLLSFKDEACYLNAELQKCHSKTEEQEIQIAALQRQLEYCQGEKTGSKDNPADIGTKLENSESLNAIDKFELLPALFEQLQLLLVNVKKQRYTLYSPVDTEYTYAANNSFSLYCKELTTQKGLEEAVLDNLVQLNKLFEAKIAVCEDNLPCTETVITSTNANEIQNKPEGDNLEKITLCACSEGISSSNKEVKSRVADLSKELLAKTSQIEDLNADLLLREEEIEALRHHQRDLETQISDLQKIKEQMEGNMEIMQRERSVISECLDNLKNDLMVLSSSMESKISDNKVLERKSLELESTRCELEHHLSELEEENLCLSGRIAGLEAQLRYLTEAREASRLELQHSESHVLNLQDDIRKLENEMETQKISMKQKTEDMQNRWLEAQEECDYLKKANPKLQATAESLIEECSSLQKSNRELTKKKIELQECCTVLEVELKVSRNKFFNCLEKIEDLDAKFSAILEEIASKEKIWISELDALRQQNEEYKEKLVVKDGLFTLIYSEKAAEVENHQEVADLTGQIPEADLEEVQGNFQLSQKKIEITHMDCDRKILDLMNELAVSKENHEILVANHEKLLGLLEDVRSNEDKLKGTINSLESKLKSAEHERLQLTEEISGLKIQLQKISPLQDEVLVLKGSLYGTKFENEKLQTSLQFLSGDYEELKTERISLLQKISSMQKATSELENCKRSKDALEEKMLRLEGDLTASQAQCTQDSELKNELGRIKRLNSQFLWKIKHVEEEKEEWLQRAQALEEELKQKKEVKQEQIESRSNHFVEDPRSCATNTSINQELKLSEKKEEGNIVQLSKDQSESCVKTENQGIALHQRHDNDEQYDNTASSPKAAIDTASRIQFLENELAEALEANDLYKAQLKSLLAEEVQIGQAINKEEEKQKADKLEAELREISERYLDMSLKYAEVEAQREQLVMKLKAANSGKKWFS</sequence>
<feature type="region of interest" description="Disordered" evidence="2">
    <location>
        <begin position="154"/>
        <end position="238"/>
    </location>
</feature>
<protein>
    <recommendedName>
        <fullName evidence="3">C2 NT-type domain-containing protein</fullName>
    </recommendedName>
</protein>
<feature type="region of interest" description="Disordered" evidence="2">
    <location>
        <begin position="255"/>
        <end position="290"/>
    </location>
</feature>
<keyword evidence="1" id="KW-0175">Coiled coil</keyword>
<evidence type="ECO:0000259" key="3">
    <source>
        <dbReference type="PROSITE" id="PS51840"/>
    </source>
</evidence>
<feature type="coiled-coil region" evidence="1">
    <location>
        <begin position="317"/>
        <end position="466"/>
    </location>
</feature>
<dbReference type="Pfam" id="PF10358">
    <property type="entry name" value="NT-C2"/>
    <property type="match status" value="1"/>
</dbReference>
<feature type="coiled-coil region" evidence="1">
    <location>
        <begin position="1559"/>
        <end position="1630"/>
    </location>
</feature>
<feature type="coiled-coil region" evidence="1">
    <location>
        <begin position="1295"/>
        <end position="1336"/>
    </location>
</feature>
<feature type="coiled-coil region" evidence="1">
    <location>
        <begin position="911"/>
        <end position="973"/>
    </location>
</feature>
<feature type="coiled-coil region" evidence="1">
    <location>
        <begin position="703"/>
        <end position="751"/>
    </location>
</feature>
<feature type="compositionally biased region" description="Low complexity" evidence="2">
    <location>
        <begin position="273"/>
        <end position="287"/>
    </location>
</feature>
<organism evidence="4 5">
    <name type="scientific">Camellia sinensis var. sinensis</name>
    <name type="common">China tea</name>
    <dbReference type="NCBI Taxonomy" id="542762"/>
    <lineage>
        <taxon>Eukaryota</taxon>
        <taxon>Viridiplantae</taxon>
        <taxon>Streptophyta</taxon>
        <taxon>Embryophyta</taxon>
        <taxon>Tracheophyta</taxon>
        <taxon>Spermatophyta</taxon>
        <taxon>Magnoliopsida</taxon>
        <taxon>eudicotyledons</taxon>
        <taxon>Gunneridae</taxon>
        <taxon>Pentapetalae</taxon>
        <taxon>asterids</taxon>
        <taxon>Ericales</taxon>
        <taxon>Theaceae</taxon>
        <taxon>Camellia</taxon>
    </lineage>
</organism>
<feature type="domain" description="C2 NT-type" evidence="3">
    <location>
        <begin position="12"/>
        <end position="151"/>
    </location>
</feature>
<feature type="region of interest" description="Disordered" evidence="2">
    <location>
        <begin position="1477"/>
        <end position="1496"/>
    </location>
</feature>
<proteinExistence type="predicted"/>
<gene>
    <name evidence="4" type="ORF">TEA_004452</name>
</gene>
<evidence type="ECO:0000256" key="2">
    <source>
        <dbReference type="SAM" id="MobiDB-lite"/>
    </source>
</evidence>
<dbReference type="PROSITE" id="PS51840">
    <property type="entry name" value="C2_NT"/>
    <property type="match status" value="1"/>
</dbReference>